<sequence>MTSASNQLELAGTQIIVLAIAVLYLGERINKKWKFLERNSIPSPVTGGLIFSLFTACLHYFGDYKVSFDLDLRDTLLLVFFSTIGLNAKIKSLITGGKGLVIMIFACSLFLIVQDILGLIMAYIAGAHPGFGLLGGSISFAGGHGTAIAWGEEATKAGLEGAAEFGLACATFGLVVGGLIGSPIANRLIKKHQLSPKDEKVASANDFSVSSEANSPLHKLTVNDAIGTIFSLGLCLGLGDSVNRYLFTHDIKLPGFLTAMLVGIILTNSADHFKIKMSQPAIDLISGLSLQLFLTMSLMSMDLLSLMESASFLLFIVLGQGLLITLFAVHIVFRLMGKDYDAAVIAGGFMGLGLGATPVAIANMDAIMRKFGHSQKALIIVPLTGAFFIDIMNVLIIKFFIALPIFQAG</sequence>
<dbReference type="STRING" id="313628.LNTAR_23659"/>
<dbReference type="GO" id="GO:0015501">
    <property type="term" value="F:glutamate:sodium symporter activity"/>
    <property type="evidence" value="ECO:0007669"/>
    <property type="project" value="UniProtKB-UniRule"/>
</dbReference>
<organism evidence="3 4">
    <name type="scientific">Lentisphaera araneosa HTCC2155</name>
    <dbReference type="NCBI Taxonomy" id="313628"/>
    <lineage>
        <taxon>Bacteria</taxon>
        <taxon>Pseudomonadati</taxon>
        <taxon>Lentisphaerota</taxon>
        <taxon>Lentisphaeria</taxon>
        <taxon>Lentisphaerales</taxon>
        <taxon>Lentisphaeraceae</taxon>
        <taxon>Lentisphaera</taxon>
    </lineage>
</organism>
<dbReference type="GO" id="GO:0015813">
    <property type="term" value="P:L-glutamate transmembrane transport"/>
    <property type="evidence" value="ECO:0007669"/>
    <property type="project" value="UniProtKB-UniRule"/>
</dbReference>
<reference evidence="3 4" key="1">
    <citation type="journal article" date="2010" name="J. Bacteriol.">
        <title>Genome sequence of Lentisphaera araneosa HTCC2155T, the type species of the order Lentisphaerales in the phylum Lentisphaerae.</title>
        <authorList>
            <person name="Thrash J.C."/>
            <person name="Cho J.C."/>
            <person name="Vergin K.L."/>
            <person name="Morris R.M."/>
            <person name="Giovannoni S.J."/>
        </authorList>
    </citation>
    <scope>NUCLEOTIDE SEQUENCE [LARGE SCALE GENOMIC DNA]</scope>
    <source>
        <strain evidence="3 4">HTCC2155</strain>
    </source>
</reference>
<dbReference type="EMBL" id="ABCK01000028">
    <property type="protein sequence ID" value="EDM25519.1"/>
    <property type="molecule type" value="Genomic_DNA"/>
</dbReference>
<comment type="function">
    <text evidence="1">Catalyzes the sodium-dependent transport of glutamate.</text>
</comment>
<dbReference type="OrthoDB" id="4921038at2"/>
<evidence type="ECO:0000256" key="2">
    <source>
        <dbReference type="NCBIfam" id="TIGR00210"/>
    </source>
</evidence>
<keyword evidence="1" id="KW-0812">Transmembrane</keyword>
<evidence type="ECO:0000313" key="4">
    <source>
        <dbReference type="Proteomes" id="UP000004947"/>
    </source>
</evidence>
<dbReference type="Proteomes" id="UP000004947">
    <property type="component" value="Unassembled WGS sequence"/>
</dbReference>
<dbReference type="Pfam" id="PF03616">
    <property type="entry name" value="Glt_symporter"/>
    <property type="match status" value="1"/>
</dbReference>
<dbReference type="InterPro" id="IPR004445">
    <property type="entry name" value="GltS"/>
</dbReference>
<dbReference type="HAMAP" id="MF_02062">
    <property type="entry name" value="GltS"/>
    <property type="match status" value="1"/>
</dbReference>
<comment type="similarity">
    <text evidence="1">Belongs to the glutamate:Na(+) symporter (ESS) (TC 2.A.27) family.</text>
</comment>
<keyword evidence="4" id="KW-1185">Reference proteome</keyword>
<dbReference type="PANTHER" id="PTHR36178">
    <property type="entry name" value="SLR0625 PROTEIN"/>
    <property type="match status" value="1"/>
</dbReference>
<keyword evidence="1" id="KW-0472">Membrane</keyword>
<keyword evidence="1" id="KW-0915">Sodium</keyword>
<feature type="transmembrane region" description="Helical" evidence="1">
    <location>
        <begin position="6"/>
        <end position="25"/>
    </location>
</feature>
<gene>
    <name evidence="3" type="ORF">LNTAR_23659</name>
</gene>
<keyword evidence="1" id="KW-0739">Sodium transport</keyword>
<feature type="transmembrane region" description="Helical" evidence="1">
    <location>
        <begin position="102"/>
        <end position="125"/>
    </location>
</feature>
<keyword evidence="1" id="KW-0769">Symport</keyword>
<proteinExistence type="inferred from homology"/>
<feature type="transmembrane region" description="Helical" evidence="1">
    <location>
        <begin position="281"/>
        <end position="300"/>
    </location>
</feature>
<feature type="transmembrane region" description="Helical" evidence="1">
    <location>
        <begin position="45"/>
        <end position="62"/>
    </location>
</feature>
<protein>
    <recommendedName>
        <fullName evidence="1 2">Sodium/glutamate symporter</fullName>
    </recommendedName>
</protein>
<dbReference type="eggNOG" id="COG0786">
    <property type="taxonomic scope" value="Bacteria"/>
</dbReference>
<keyword evidence="1" id="KW-1003">Cell membrane</keyword>
<feature type="transmembrane region" description="Helical" evidence="1">
    <location>
        <begin position="312"/>
        <end position="333"/>
    </location>
</feature>
<keyword evidence="1" id="KW-0813">Transport</keyword>
<feature type="transmembrane region" description="Helical" evidence="1">
    <location>
        <begin position="340"/>
        <end position="361"/>
    </location>
</feature>
<evidence type="ECO:0000256" key="1">
    <source>
        <dbReference type="HAMAP-Rule" id="MF_02062"/>
    </source>
</evidence>
<accession>A6DS59</accession>
<dbReference type="RefSeq" id="WP_007280674.1">
    <property type="nucleotide sequence ID" value="NZ_ABCK01000028.1"/>
</dbReference>
<dbReference type="NCBIfam" id="TIGR00210">
    <property type="entry name" value="gltS"/>
    <property type="match status" value="1"/>
</dbReference>
<keyword evidence="1" id="KW-0029">Amino-acid transport</keyword>
<dbReference type="AlphaFoldDB" id="A6DS59"/>
<comment type="caution">
    <text evidence="3">The sequence shown here is derived from an EMBL/GenBank/DDBJ whole genome shotgun (WGS) entry which is preliminary data.</text>
</comment>
<evidence type="ECO:0000313" key="3">
    <source>
        <dbReference type="EMBL" id="EDM25519.1"/>
    </source>
</evidence>
<name>A6DS59_9BACT</name>
<feature type="transmembrane region" description="Helical" evidence="1">
    <location>
        <begin position="381"/>
        <end position="406"/>
    </location>
</feature>
<keyword evidence="1" id="KW-0406">Ion transport</keyword>
<comment type="caution">
    <text evidence="1">Lacks conserved residue(s) required for the propagation of feature annotation.</text>
</comment>
<dbReference type="GO" id="GO:0005886">
    <property type="term" value="C:plasma membrane"/>
    <property type="evidence" value="ECO:0007669"/>
    <property type="project" value="UniProtKB-SubCell"/>
</dbReference>
<feature type="transmembrane region" description="Helical" evidence="1">
    <location>
        <begin position="165"/>
        <end position="185"/>
    </location>
</feature>
<dbReference type="PANTHER" id="PTHR36178:SF1">
    <property type="entry name" value="SODIUM_GLUTAMATE SYMPORTER"/>
    <property type="match status" value="1"/>
</dbReference>
<comment type="subcellular location">
    <subcellularLocation>
        <location evidence="1">Cell membrane</location>
        <topology evidence="1">Multi-pass membrane protein</topology>
    </subcellularLocation>
</comment>
<keyword evidence="1" id="KW-1133">Transmembrane helix</keyword>